<evidence type="ECO:0000256" key="9">
    <source>
        <dbReference type="ARBA" id="ARBA00023136"/>
    </source>
</evidence>
<evidence type="ECO:0000256" key="7">
    <source>
        <dbReference type="ARBA" id="ARBA00023065"/>
    </source>
</evidence>
<dbReference type="GO" id="GO:0009279">
    <property type="term" value="C:cell outer membrane"/>
    <property type="evidence" value="ECO:0007669"/>
    <property type="project" value="UniProtKB-SubCell"/>
</dbReference>
<dbReference type="InterPro" id="IPR036942">
    <property type="entry name" value="Beta-barrel_TonB_sf"/>
</dbReference>
<evidence type="ECO:0000313" key="12">
    <source>
        <dbReference type="EMBL" id="EJP72958.1"/>
    </source>
</evidence>
<feature type="domain" description="TonB-dependent receptor-like beta-barrel" evidence="11">
    <location>
        <begin position="96"/>
        <end position="293"/>
    </location>
</feature>
<keyword evidence="7" id="KW-0406">Ion transport</keyword>
<dbReference type="EMBL" id="JH611185">
    <property type="protein sequence ID" value="EJP72958.1"/>
    <property type="molecule type" value="Genomic_DNA"/>
</dbReference>
<organism evidence="12 13">
    <name type="scientific">SAR86 cluster bacterium SAR86B</name>
    <dbReference type="NCBI Taxonomy" id="1123867"/>
    <lineage>
        <taxon>Bacteria</taxon>
        <taxon>Pseudomonadati</taxon>
        <taxon>Pseudomonadota</taxon>
        <taxon>Gammaproteobacteria</taxon>
        <taxon>SAR86 cluster</taxon>
    </lineage>
</organism>
<evidence type="ECO:0000256" key="10">
    <source>
        <dbReference type="ARBA" id="ARBA00023237"/>
    </source>
</evidence>
<proteinExistence type="predicted"/>
<gene>
    <name evidence="12" type="ORF">NT02SARS_0852</name>
</gene>
<dbReference type="InterPro" id="IPR039426">
    <property type="entry name" value="TonB-dep_rcpt-like"/>
</dbReference>
<keyword evidence="9" id="KW-0472">Membrane</keyword>
<evidence type="ECO:0000256" key="8">
    <source>
        <dbReference type="ARBA" id="ARBA00023077"/>
    </source>
</evidence>
<dbReference type="HOGENOM" id="CLU_606759_0_0_6"/>
<dbReference type="AlphaFoldDB" id="J5KD72"/>
<accession>J5KD72</accession>
<keyword evidence="2" id="KW-0813">Transport</keyword>
<evidence type="ECO:0000259" key="11">
    <source>
        <dbReference type="Pfam" id="PF00593"/>
    </source>
</evidence>
<evidence type="ECO:0000256" key="5">
    <source>
        <dbReference type="ARBA" id="ARBA00022692"/>
    </source>
</evidence>
<dbReference type="InterPro" id="IPR000531">
    <property type="entry name" value="Beta-barrel_TonB"/>
</dbReference>
<sequence length="451" mass="47929">MYQLNSRNHNIYQVQTAAWNLTGAFANHPYASVVYGGAFDGYGGIPFYSTMVLGLAGNDLCASGLLGPVAQAVPSTSNPACLGGVLAAGAQAGLLPNGPYELPIPLRGYVNDDHVKTNSTALFGEMYFDLSEDTKLTVGMRFNDDEVTDSIMTCLSDQSCPNYTFDDYLAGDYQFKPTRVTIADDAFAYKIALQHDLNDNQMVYASYSTAVKAGGNNPVIGSEPDPYDQEKTGVFEIGTKSIFMDGAVLFNASIFLNETDGMLVSNIENAGSVNYNLDAEIKGFEGNLVAFLTETTRLDFNWLFVESELMEGMMPDPLNPGNVVQLLNVNGAGWAPGTPGCATPLGICLPTGAPVSAPSATSAGVFQALPLDAAGIATYGWGLNANGEQVLIAKSLGYLCMATGQAQIAQMLNPQTGFNPLGGNPCPIAPNLIDIVEINYLNLLNFHIHLL</sequence>
<keyword evidence="6" id="KW-0408">Iron</keyword>
<comment type="subcellular location">
    <subcellularLocation>
        <location evidence="1">Cell outer membrane</location>
        <topology evidence="1">Multi-pass membrane protein</topology>
    </subcellularLocation>
</comment>
<name>J5KD72_9GAMM</name>
<keyword evidence="5" id="KW-0812">Transmembrane</keyword>
<dbReference type="Proteomes" id="UP000010116">
    <property type="component" value="Unassembled WGS sequence"/>
</dbReference>
<dbReference type="SUPFAM" id="SSF56935">
    <property type="entry name" value="Porins"/>
    <property type="match status" value="1"/>
</dbReference>
<evidence type="ECO:0000256" key="6">
    <source>
        <dbReference type="ARBA" id="ARBA00023004"/>
    </source>
</evidence>
<protein>
    <submittedName>
        <fullName evidence="12">Putative TonB-dependent receptor</fullName>
    </submittedName>
</protein>
<evidence type="ECO:0000256" key="3">
    <source>
        <dbReference type="ARBA" id="ARBA00022452"/>
    </source>
</evidence>
<dbReference type="GO" id="GO:0006826">
    <property type="term" value="P:iron ion transport"/>
    <property type="evidence" value="ECO:0007669"/>
    <property type="project" value="UniProtKB-KW"/>
</dbReference>
<reference evidence="12 13" key="1">
    <citation type="journal article" date="2012" name="ISME J.">
        <title>Genomic insights to SAR86, an abundant and uncultivated marine bacterial lineage.</title>
        <authorList>
            <person name="Dupont C.L."/>
            <person name="Rusch D.B."/>
            <person name="Yooseph S."/>
            <person name="Lombardo M.J."/>
            <person name="Richter R.A."/>
            <person name="Valas R."/>
            <person name="Novotny M."/>
            <person name="Yee-Greenbaum J."/>
            <person name="Selengut J.D."/>
            <person name="Haft D.H."/>
            <person name="Halpern A.L."/>
            <person name="Lasken R.S."/>
            <person name="Nealson K."/>
            <person name="Friedman R."/>
            <person name="Venter J.C."/>
        </authorList>
    </citation>
    <scope>NUCLEOTIDE SEQUENCE [LARGE SCALE GENOMIC DNA]</scope>
</reference>
<evidence type="ECO:0000256" key="4">
    <source>
        <dbReference type="ARBA" id="ARBA00022496"/>
    </source>
</evidence>
<keyword evidence="12" id="KW-0675">Receptor</keyword>
<evidence type="ECO:0000256" key="1">
    <source>
        <dbReference type="ARBA" id="ARBA00004571"/>
    </source>
</evidence>
<keyword evidence="4" id="KW-0410">Iron transport</keyword>
<dbReference type="PANTHER" id="PTHR32552">
    <property type="entry name" value="FERRICHROME IRON RECEPTOR-RELATED"/>
    <property type="match status" value="1"/>
</dbReference>
<evidence type="ECO:0000313" key="13">
    <source>
        <dbReference type="Proteomes" id="UP000010116"/>
    </source>
</evidence>
<evidence type="ECO:0000256" key="2">
    <source>
        <dbReference type="ARBA" id="ARBA00022448"/>
    </source>
</evidence>
<keyword evidence="3" id="KW-1134">Transmembrane beta strand</keyword>
<dbReference type="Gene3D" id="2.40.170.20">
    <property type="entry name" value="TonB-dependent receptor, beta-barrel domain"/>
    <property type="match status" value="1"/>
</dbReference>
<keyword evidence="10" id="KW-0998">Cell outer membrane</keyword>
<keyword evidence="8" id="KW-0798">TonB box</keyword>
<dbReference type="PANTHER" id="PTHR32552:SF81">
    <property type="entry name" value="TONB-DEPENDENT OUTER MEMBRANE RECEPTOR"/>
    <property type="match status" value="1"/>
</dbReference>
<dbReference type="Pfam" id="PF00593">
    <property type="entry name" value="TonB_dep_Rec_b-barrel"/>
    <property type="match status" value="1"/>
</dbReference>